<feature type="region of interest" description="Disordered" evidence="2">
    <location>
        <begin position="145"/>
        <end position="220"/>
    </location>
</feature>
<accession>A0A671M0U5</accession>
<evidence type="ECO:0000313" key="4">
    <source>
        <dbReference type="Ensembl" id="ENSSANP00000026522.1"/>
    </source>
</evidence>
<dbReference type="InterPro" id="IPR040370">
    <property type="entry name" value="CCDC74A/CCDC74B/CCDC92"/>
</dbReference>
<evidence type="ECO:0000313" key="5">
    <source>
        <dbReference type="Proteomes" id="UP000472260"/>
    </source>
</evidence>
<evidence type="ECO:0000259" key="3">
    <source>
        <dbReference type="Pfam" id="PF14916"/>
    </source>
</evidence>
<dbReference type="PANTHER" id="PTHR14882:SF3">
    <property type="entry name" value="COILED-COIL DOMAIN CONTAINING 92B"/>
    <property type="match status" value="1"/>
</dbReference>
<reference evidence="4" key="2">
    <citation type="submission" date="2025-09" db="UniProtKB">
        <authorList>
            <consortium name="Ensembl"/>
        </authorList>
    </citation>
    <scope>IDENTIFICATION</scope>
</reference>
<dbReference type="AlphaFoldDB" id="A0A671M0U5"/>
<name>A0A671M0U5_9TELE</name>
<feature type="compositionally biased region" description="Polar residues" evidence="2">
    <location>
        <begin position="54"/>
        <end position="65"/>
    </location>
</feature>
<evidence type="ECO:0000256" key="1">
    <source>
        <dbReference type="ARBA" id="ARBA00023054"/>
    </source>
</evidence>
<organism evidence="4 5">
    <name type="scientific">Sinocyclocheilus anshuiensis</name>
    <dbReference type="NCBI Taxonomy" id="1608454"/>
    <lineage>
        <taxon>Eukaryota</taxon>
        <taxon>Metazoa</taxon>
        <taxon>Chordata</taxon>
        <taxon>Craniata</taxon>
        <taxon>Vertebrata</taxon>
        <taxon>Euteleostomi</taxon>
        <taxon>Actinopterygii</taxon>
        <taxon>Neopterygii</taxon>
        <taxon>Teleostei</taxon>
        <taxon>Ostariophysi</taxon>
        <taxon>Cypriniformes</taxon>
        <taxon>Cyprinidae</taxon>
        <taxon>Cyprininae</taxon>
        <taxon>Sinocyclocheilus</taxon>
    </lineage>
</organism>
<feature type="compositionally biased region" description="Basic and acidic residues" evidence="2">
    <location>
        <begin position="199"/>
        <end position="215"/>
    </location>
</feature>
<proteinExistence type="predicted"/>
<dbReference type="InterPro" id="IPR039496">
    <property type="entry name" value="CCDC92/74_N"/>
</dbReference>
<reference evidence="4" key="1">
    <citation type="submission" date="2025-08" db="UniProtKB">
        <authorList>
            <consortium name="Ensembl"/>
        </authorList>
    </citation>
    <scope>IDENTIFICATION</scope>
</reference>
<feature type="compositionally biased region" description="Basic residues" evidence="2">
    <location>
        <begin position="145"/>
        <end position="161"/>
    </location>
</feature>
<protein>
    <submittedName>
        <fullName evidence="4">Si:dkey-54n8.4</fullName>
    </submittedName>
</protein>
<dbReference type="Proteomes" id="UP000472260">
    <property type="component" value="Unassembled WGS sequence"/>
</dbReference>
<keyword evidence="5" id="KW-1185">Reference proteome</keyword>
<evidence type="ECO:0000256" key="2">
    <source>
        <dbReference type="SAM" id="MobiDB-lite"/>
    </source>
</evidence>
<feature type="domain" description="CCDC92/74 N-terminal" evidence="3">
    <location>
        <begin position="9"/>
        <end position="51"/>
    </location>
</feature>
<keyword evidence="1" id="KW-0175">Coiled coil</keyword>
<dbReference type="Pfam" id="PF14916">
    <property type="entry name" value="CCDC92"/>
    <property type="match status" value="1"/>
</dbReference>
<dbReference type="PANTHER" id="PTHR14882">
    <property type="entry name" value="COILED-COIL DOMAIN-CONTAINING 74A"/>
    <property type="match status" value="1"/>
</dbReference>
<feature type="region of interest" description="Disordered" evidence="2">
    <location>
        <begin position="49"/>
        <end position="68"/>
    </location>
</feature>
<sequence length="287" mass="32756">MGSQVVSLEQQVESVERSIVFLRQEQLSLLHGLHLEILSLQKRCTGVCHDHSHSTATSGDDSSPYSHCEEVEEHLQEQQQIQSDLRWELSQKSVLVGALRASLKEKERHFLEELKHRSHRTTVLNTELQKQTEAAAYLSFQLHSAKQKLHQQRQQQQHRRPAQSGVDKPPVHPSPQASASSPTTIKPKRRSSSRSSSHLHTERARECVPRERVTGPEEPMAMPDPALFFYPYRHRSRLRPPHRHALQEAEGEESEDCRSAVSAEVSVLVSLLLLELESLFSCCSFFF</sequence>
<dbReference type="Ensembl" id="ENSSANT00000028244.1">
    <property type="protein sequence ID" value="ENSSANP00000026522.1"/>
    <property type="gene ID" value="ENSSANG00000013662.1"/>
</dbReference>